<dbReference type="SUPFAM" id="SSF51306">
    <property type="entry name" value="LexA/Signal peptidase"/>
    <property type="match status" value="1"/>
</dbReference>
<dbReference type="Proteomes" id="UP000596660">
    <property type="component" value="Unplaced"/>
</dbReference>
<reference evidence="1" key="1">
    <citation type="journal article" date="2017" name="Nature">
        <title>The genome of Chenopodium quinoa.</title>
        <authorList>
            <person name="Jarvis D.E."/>
            <person name="Ho Y.S."/>
            <person name="Lightfoot D.J."/>
            <person name="Schmoeckel S.M."/>
            <person name="Li B."/>
            <person name="Borm T.J.A."/>
            <person name="Ohyanagi H."/>
            <person name="Mineta K."/>
            <person name="Michell C.T."/>
            <person name="Saber N."/>
            <person name="Kharbatia N.M."/>
            <person name="Rupper R.R."/>
            <person name="Sharp A.R."/>
            <person name="Dally N."/>
            <person name="Boughton B.A."/>
            <person name="Woo Y.H."/>
            <person name="Gao G."/>
            <person name="Schijlen E.G.W.M."/>
            <person name="Guo X."/>
            <person name="Momin A.A."/>
            <person name="Negrao S."/>
            <person name="Al-Babili S."/>
            <person name="Gehring C."/>
            <person name="Roessner U."/>
            <person name="Jung C."/>
            <person name="Murphy K."/>
            <person name="Arold S.T."/>
            <person name="Gojobori T."/>
            <person name="van der Linden C.G."/>
            <person name="van Loo E.N."/>
            <person name="Jellen E.N."/>
            <person name="Maughan P.J."/>
            <person name="Tester M."/>
        </authorList>
    </citation>
    <scope>NUCLEOTIDE SEQUENCE [LARGE SCALE GENOMIC DNA]</scope>
    <source>
        <strain evidence="1">cv. PI 614886</strain>
    </source>
</reference>
<dbReference type="Gramene" id="AUR62015564-RA">
    <property type="protein sequence ID" value="AUR62015564-RA:cds"/>
    <property type="gene ID" value="AUR62015564"/>
</dbReference>
<reference evidence="1" key="2">
    <citation type="submission" date="2021-03" db="UniProtKB">
        <authorList>
            <consortium name="EnsemblPlants"/>
        </authorList>
    </citation>
    <scope>IDENTIFICATION</scope>
</reference>
<proteinExistence type="predicted"/>
<dbReference type="InterPro" id="IPR036286">
    <property type="entry name" value="LexA/Signal_pep-like_sf"/>
</dbReference>
<dbReference type="InterPro" id="IPR053307">
    <property type="entry name" value="Mitochondrial_IM_protease"/>
</dbReference>
<dbReference type="GO" id="GO:0006465">
    <property type="term" value="P:signal peptide processing"/>
    <property type="evidence" value="ECO:0007669"/>
    <property type="project" value="InterPro"/>
</dbReference>
<dbReference type="PANTHER" id="PTHR47040:SF1">
    <property type="entry name" value="MITOCHONDRIAL ATP-INDEPENDENT INNER MEMBRANE PROTEASE SUBUNIT 2"/>
    <property type="match status" value="1"/>
</dbReference>
<keyword evidence="2" id="KW-1185">Reference proteome</keyword>
<evidence type="ECO:0000313" key="2">
    <source>
        <dbReference type="Proteomes" id="UP000596660"/>
    </source>
</evidence>
<evidence type="ECO:0008006" key="3">
    <source>
        <dbReference type="Google" id="ProtNLM"/>
    </source>
</evidence>
<dbReference type="GO" id="GO:0004252">
    <property type="term" value="F:serine-type endopeptidase activity"/>
    <property type="evidence" value="ECO:0007669"/>
    <property type="project" value="InterPro"/>
</dbReference>
<dbReference type="EnsemblPlants" id="AUR62015564-RA">
    <property type="protein sequence ID" value="AUR62015564-RA:cds"/>
    <property type="gene ID" value="AUR62015564"/>
</dbReference>
<dbReference type="CDD" id="cd06530">
    <property type="entry name" value="S26_SPase_I"/>
    <property type="match status" value="1"/>
</dbReference>
<dbReference type="AlphaFoldDB" id="A0A803LMQ3"/>
<sequence>MMQKRNASQLLRGDVLNTLLKHAVVEKMSFLCQSKGSEMEPTFSANETLFVRKLLYPNARFWGNQIYVGDVVVIKDPLNTNDYVESNDSRTYGPISITNIVGRAIYRFRTAENHNVVVNSTDSLQDDASVLFVELDPAEVQLNDDKNSKGSQT</sequence>
<accession>A0A803LMQ3</accession>
<protein>
    <recommendedName>
        <fullName evidence="3">Peptidase S26 domain-containing protein</fullName>
    </recommendedName>
</protein>
<dbReference type="InterPro" id="IPR019533">
    <property type="entry name" value="Peptidase_S26"/>
</dbReference>
<evidence type="ECO:0000313" key="1">
    <source>
        <dbReference type="EnsemblPlants" id="AUR62015564-RA:cds"/>
    </source>
</evidence>
<dbReference type="PANTHER" id="PTHR47040">
    <property type="entry name" value="OSJNBA0068L06.9 PROTEIN"/>
    <property type="match status" value="1"/>
</dbReference>
<organism evidence="1 2">
    <name type="scientific">Chenopodium quinoa</name>
    <name type="common">Quinoa</name>
    <dbReference type="NCBI Taxonomy" id="63459"/>
    <lineage>
        <taxon>Eukaryota</taxon>
        <taxon>Viridiplantae</taxon>
        <taxon>Streptophyta</taxon>
        <taxon>Embryophyta</taxon>
        <taxon>Tracheophyta</taxon>
        <taxon>Spermatophyta</taxon>
        <taxon>Magnoliopsida</taxon>
        <taxon>eudicotyledons</taxon>
        <taxon>Gunneridae</taxon>
        <taxon>Pentapetalae</taxon>
        <taxon>Caryophyllales</taxon>
        <taxon>Chenopodiaceae</taxon>
        <taxon>Chenopodioideae</taxon>
        <taxon>Atripliceae</taxon>
        <taxon>Chenopodium</taxon>
    </lineage>
</organism>
<name>A0A803LMQ3_CHEQI</name>